<protein>
    <submittedName>
        <fullName evidence="1">Uncharacterized protein</fullName>
    </submittedName>
</protein>
<proteinExistence type="predicted"/>
<evidence type="ECO:0000313" key="1">
    <source>
        <dbReference type="EMBL" id="PRH79360.1"/>
    </source>
</evidence>
<dbReference type="Proteomes" id="UP000239322">
    <property type="component" value="Unassembled WGS sequence"/>
</dbReference>
<gene>
    <name evidence="1" type="ORF">C6N75_09760</name>
</gene>
<dbReference type="EMBL" id="PVLV01000121">
    <property type="protein sequence ID" value="PRH79360.1"/>
    <property type="molecule type" value="Genomic_DNA"/>
</dbReference>
<dbReference type="AlphaFoldDB" id="A0A2S9PY66"/>
<organism evidence="1 2">
    <name type="scientific">Streptomyces solincola</name>
    <dbReference type="NCBI Taxonomy" id="2100817"/>
    <lineage>
        <taxon>Bacteria</taxon>
        <taxon>Bacillati</taxon>
        <taxon>Actinomycetota</taxon>
        <taxon>Actinomycetes</taxon>
        <taxon>Kitasatosporales</taxon>
        <taxon>Streptomycetaceae</taxon>
        <taxon>Streptomyces</taxon>
    </lineage>
</organism>
<comment type="caution">
    <text evidence="1">The sequence shown here is derived from an EMBL/GenBank/DDBJ whole genome shotgun (WGS) entry which is preliminary data.</text>
</comment>
<evidence type="ECO:0000313" key="2">
    <source>
        <dbReference type="Proteomes" id="UP000239322"/>
    </source>
</evidence>
<sequence length="72" mass="7842">MSVRVYTERGTVAHELRWGDSPNEAGAKALCGRTAWPGYWYGTGTQNEHERAAELPLCVGCKAILVHQAGGR</sequence>
<keyword evidence="2" id="KW-1185">Reference proteome</keyword>
<dbReference type="RefSeq" id="WP_105868476.1">
    <property type="nucleotide sequence ID" value="NZ_PVLV01000121.1"/>
</dbReference>
<accession>A0A2S9PY66</accession>
<reference evidence="1 2" key="1">
    <citation type="submission" date="2018-03" db="EMBL/GenBank/DDBJ databases">
        <title>Novel Streptomyces sp. from soil.</title>
        <authorList>
            <person name="Tan G.Y.A."/>
            <person name="Lee Z.Y."/>
        </authorList>
    </citation>
    <scope>NUCLEOTIDE SEQUENCE [LARGE SCALE GENOMIC DNA]</scope>
    <source>
        <strain evidence="1 2">ST5x</strain>
    </source>
</reference>
<name>A0A2S9PY66_9ACTN</name>